<feature type="compositionally biased region" description="Basic and acidic residues" evidence="1">
    <location>
        <begin position="236"/>
        <end position="249"/>
    </location>
</feature>
<dbReference type="Pfam" id="PF12396">
    <property type="entry name" value="DUF3659"/>
    <property type="match status" value="8"/>
</dbReference>
<keyword evidence="4" id="KW-1185">Reference proteome</keyword>
<organism evidence="3 4">
    <name type="scientific">Cephalotrichum gorgonifer</name>
    <dbReference type="NCBI Taxonomy" id="2041049"/>
    <lineage>
        <taxon>Eukaryota</taxon>
        <taxon>Fungi</taxon>
        <taxon>Dikarya</taxon>
        <taxon>Ascomycota</taxon>
        <taxon>Pezizomycotina</taxon>
        <taxon>Sordariomycetes</taxon>
        <taxon>Hypocreomycetidae</taxon>
        <taxon>Microascales</taxon>
        <taxon>Microascaceae</taxon>
        <taxon>Cephalotrichum</taxon>
    </lineage>
</organism>
<evidence type="ECO:0000259" key="2">
    <source>
        <dbReference type="Pfam" id="PF22485"/>
    </source>
</evidence>
<name>A0AAE8N1B4_9PEZI</name>
<feature type="region of interest" description="Disordered" evidence="1">
    <location>
        <begin position="1"/>
        <end position="29"/>
    </location>
</feature>
<dbReference type="PANTHER" id="PTHR39461">
    <property type="entry name" value="LEA DOMAIN PROTEIN (AFU_ORTHOLOGUE AFUA_8G04920)"/>
    <property type="match status" value="1"/>
</dbReference>
<feature type="region of interest" description="Disordered" evidence="1">
    <location>
        <begin position="91"/>
        <end position="110"/>
    </location>
</feature>
<evidence type="ECO:0000256" key="1">
    <source>
        <dbReference type="SAM" id="MobiDB-lite"/>
    </source>
</evidence>
<dbReference type="PANTHER" id="PTHR39461:SF1">
    <property type="entry name" value="LEA DOMAIN PROTEIN (AFU_ORTHOLOGUE AFUA_8G04920)"/>
    <property type="match status" value="1"/>
</dbReference>
<reference evidence="3" key="1">
    <citation type="submission" date="2018-03" db="EMBL/GenBank/DDBJ databases">
        <authorList>
            <person name="Guldener U."/>
        </authorList>
    </citation>
    <scope>NUCLEOTIDE SEQUENCE</scope>
</reference>
<comment type="caution">
    <text evidence="3">The sequence shown here is derived from an EMBL/GenBank/DDBJ whole genome shotgun (WGS) entry which is preliminary data.</text>
</comment>
<evidence type="ECO:0000313" key="3">
    <source>
        <dbReference type="EMBL" id="SPO03564.1"/>
    </source>
</evidence>
<dbReference type="AlphaFoldDB" id="A0AAE8N1B4"/>
<proteinExistence type="predicted"/>
<dbReference type="InterPro" id="IPR022124">
    <property type="entry name" value="DUF3659"/>
</dbReference>
<feature type="compositionally biased region" description="Basic and acidic residues" evidence="1">
    <location>
        <begin position="195"/>
        <end position="211"/>
    </location>
</feature>
<protein>
    <submittedName>
        <fullName evidence="3">Related to MDN1 Midasin, pseudo-hexameric assembly of AAA protomers, associated with 60S pre-ribosomes (Large subunit)</fullName>
    </submittedName>
</protein>
<feature type="region of interest" description="Disordered" evidence="1">
    <location>
        <begin position="139"/>
        <end position="250"/>
    </location>
</feature>
<feature type="domain" description="DUF6987" evidence="2">
    <location>
        <begin position="746"/>
        <end position="944"/>
    </location>
</feature>
<dbReference type="Proteomes" id="UP001187682">
    <property type="component" value="Unassembled WGS sequence"/>
</dbReference>
<evidence type="ECO:0000313" key="4">
    <source>
        <dbReference type="Proteomes" id="UP001187682"/>
    </source>
</evidence>
<dbReference type="EMBL" id="ONZQ02000008">
    <property type="protein sequence ID" value="SPO03564.1"/>
    <property type="molecule type" value="Genomic_DNA"/>
</dbReference>
<accession>A0AAE8N1B4</accession>
<dbReference type="InterPro" id="IPR054256">
    <property type="entry name" value="DUF6987"/>
</dbReference>
<sequence>MLTSKLNLPLPGGWTKDPPTSGENTPGNELAAGIVGETGQVLDQAGKPVARVTEGEPKELTGFAVAPSGDIINGSGEKVGAAVPLTAEEVKSIPTQPEQKNGGVDLGRAARSTKGAYDTLNKIPGAGNLAGQIGRGLGFGGPSKGVESEVGAENAEEMGGEVAKSKAGIDTDALEIEQSKTGASLVGGSEAPIDMEDRTQLGEEGDLKEVLPEAEPYAEGGDKTNETLTEDTTSPEDEKPAEGEGKGESQYETLLDYSVLKNCQINKLGNVVNPDNHIVGRIVEGNPKDLLDRKPDENGDIWNDSGKVIGKAVPVPLEESKEPSPFEDFPQAVVESGGFITFEGKKIGRLVEGDAKKLKGKTVDEDGDVLDRAGNVLGRAERWEEESEPEDQPVDYSVLAGKSVNKAGNIVDSTGSVYGRLVEGDPKRLVGRTCDKEGLVHDESGDVVGKAEPVTREESRESAPFEDFPDATVEEDGTVTFEGIIVGRLIQGDAKKLKGKKVDEDGDILDRAGNNLGKAERWEEEEPEPEVVDNSILAGKRINKLGWAVDGSGTIFGRLIEGDAKRLAGRMCDKDGNVRSESGDKVGKVELVPEGEREGVRDGPFAELPGCTVTKEGKIVTSAGDIVGRLTEGDGKRLFGRAVDEDGDVLDKNGNTIGKAERWEEEVVEEPKNPMCGRKINREGNCVDEDGNVIGRLTSGELTICAGKTIDNDGDVVDRKGNTVGHASLLEDILVEEETETVEEKEKREKDAEDKNLAQRMATCLEQCLDKIKPICTLIKDKIDKAESTDKDDLDEESLVKEVKPLLEQGHNILAESNGIIRGLDPDGHIQANAKHKTAAREATPEEYHLADVLKEITGTVTETIENSKKKLEGMPHAKKALNPLWALLTEPLGQIIAAVGLLLNGVLELVGRLLNGLGLGGLVNNLLGGLGLTSVLKSLGVGSIVDSLTGQKSKK</sequence>
<dbReference type="Pfam" id="PF22485">
    <property type="entry name" value="DUF6987"/>
    <property type="match status" value="1"/>
</dbReference>
<gene>
    <name evidence="3" type="ORF">DNG_06247</name>
</gene>